<dbReference type="EMBL" id="JAAVUN010000001">
    <property type="protein sequence ID" value="NKE08546.1"/>
    <property type="molecule type" value="Genomic_DNA"/>
</dbReference>
<dbReference type="SFLD" id="SFLDG01129">
    <property type="entry name" value="C1.5:_HAD__Beta-PGM__Phosphata"/>
    <property type="match status" value="1"/>
</dbReference>
<dbReference type="CDD" id="cd07505">
    <property type="entry name" value="HAD_BPGM-like"/>
    <property type="match status" value="1"/>
</dbReference>
<dbReference type="Proteomes" id="UP000521379">
    <property type="component" value="Unassembled WGS sequence"/>
</dbReference>
<gene>
    <name evidence="1" type="ORF">GTW58_01010</name>
</gene>
<comment type="caution">
    <text evidence="1">The sequence shown here is derived from an EMBL/GenBank/DDBJ whole genome shotgun (WGS) entry which is preliminary data.</text>
</comment>
<dbReference type="InterPro" id="IPR023214">
    <property type="entry name" value="HAD_sf"/>
</dbReference>
<dbReference type="SFLD" id="SFLDG01135">
    <property type="entry name" value="C1.5.6:_HAD__Beta-PGM__Phospha"/>
    <property type="match status" value="1"/>
</dbReference>
<dbReference type="PANTHER" id="PTHR18901">
    <property type="entry name" value="2-DEOXYGLUCOSE-6-PHOSPHATE PHOSPHATASE 2"/>
    <property type="match status" value="1"/>
</dbReference>
<dbReference type="PANTHER" id="PTHR18901:SF38">
    <property type="entry name" value="PSEUDOURIDINE-5'-PHOSPHATASE"/>
    <property type="match status" value="1"/>
</dbReference>
<dbReference type="AlphaFoldDB" id="A0A846U468"/>
<proteinExistence type="predicted"/>
<dbReference type="InterPro" id="IPR023198">
    <property type="entry name" value="PGP-like_dom2"/>
</dbReference>
<dbReference type="Gene3D" id="3.40.50.1000">
    <property type="entry name" value="HAD superfamily/HAD-like"/>
    <property type="match status" value="1"/>
</dbReference>
<accession>A0A846U468</accession>
<sequence>MTSPENTRPNPPAVDPRTAPLAVVFDCDGVLLDTESAWAEVQAEIFRMYGLEYGPADQQRLMGWSAADVAQEVTRLRAETREEGTVTVDKVRARILEVEAELLTGRMPPIAGALELVRRASRAVPTAVASNSTSGILNTKMTSTGIADHVQTWVSSDDVARGKPAPDMYLEAARRLGTDPQRCLAVEDSSAGATAALEAGMTVVGLSHDGAHVPSSLLITGLQKPQLMKLLESWGW</sequence>
<keyword evidence="2" id="KW-1185">Reference proteome</keyword>
<dbReference type="InterPro" id="IPR036412">
    <property type="entry name" value="HAD-like_sf"/>
</dbReference>
<reference evidence="1 2" key="1">
    <citation type="submission" date="2020-02" db="EMBL/GenBank/DDBJ databases">
        <authorList>
            <person name="Sun Q."/>
        </authorList>
    </citation>
    <scope>NUCLEOTIDE SEQUENCE [LARGE SCALE GENOMIC DNA]</scope>
    <source>
        <strain evidence="1 2">YIM 13062</strain>
    </source>
</reference>
<dbReference type="NCBIfam" id="TIGR01509">
    <property type="entry name" value="HAD-SF-IA-v3"/>
    <property type="match status" value="1"/>
</dbReference>
<name>A0A846U468_9MICC</name>
<dbReference type="SFLD" id="SFLDS00003">
    <property type="entry name" value="Haloacid_Dehalogenase"/>
    <property type="match status" value="1"/>
</dbReference>
<dbReference type="InterPro" id="IPR041492">
    <property type="entry name" value="HAD_2"/>
</dbReference>
<evidence type="ECO:0000313" key="1">
    <source>
        <dbReference type="EMBL" id="NKE08546.1"/>
    </source>
</evidence>
<dbReference type="InterPro" id="IPR006439">
    <property type="entry name" value="HAD-SF_hydro_IA"/>
</dbReference>
<organism evidence="1 2">
    <name type="scientific">Kocuria subflava</name>
    <dbReference type="NCBI Taxonomy" id="1736139"/>
    <lineage>
        <taxon>Bacteria</taxon>
        <taxon>Bacillati</taxon>
        <taxon>Actinomycetota</taxon>
        <taxon>Actinomycetes</taxon>
        <taxon>Micrococcales</taxon>
        <taxon>Micrococcaceae</taxon>
        <taxon>Kocuria</taxon>
    </lineage>
</organism>
<dbReference type="Gene3D" id="1.10.150.240">
    <property type="entry name" value="Putative phosphatase, domain 2"/>
    <property type="match status" value="1"/>
</dbReference>
<dbReference type="PRINTS" id="PR00413">
    <property type="entry name" value="HADHALOGNASE"/>
</dbReference>
<dbReference type="SUPFAM" id="SSF56784">
    <property type="entry name" value="HAD-like"/>
    <property type="match status" value="1"/>
</dbReference>
<dbReference type="Pfam" id="PF13419">
    <property type="entry name" value="HAD_2"/>
    <property type="match status" value="1"/>
</dbReference>
<evidence type="ECO:0000313" key="2">
    <source>
        <dbReference type="Proteomes" id="UP000521379"/>
    </source>
</evidence>
<protein>
    <submittedName>
        <fullName evidence="1">HAD family phosphatase</fullName>
    </submittedName>
</protein>
<dbReference type="RefSeq" id="WP_119932171.1">
    <property type="nucleotide sequence ID" value="NZ_JAAVUN010000001.1"/>
</dbReference>